<accession>A0A4C1VML9</accession>
<proteinExistence type="predicted"/>
<organism evidence="2 3">
    <name type="scientific">Eumeta variegata</name>
    <name type="common">Bagworm moth</name>
    <name type="synonym">Eumeta japonica</name>
    <dbReference type="NCBI Taxonomy" id="151549"/>
    <lineage>
        <taxon>Eukaryota</taxon>
        <taxon>Metazoa</taxon>
        <taxon>Ecdysozoa</taxon>
        <taxon>Arthropoda</taxon>
        <taxon>Hexapoda</taxon>
        <taxon>Insecta</taxon>
        <taxon>Pterygota</taxon>
        <taxon>Neoptera</taxon>
        <taxon>Endopterygota</taxon>
        <taxon>Lepidoptera</taxon>
        <taxon>Glossata</taxon>
        <taxon>Ditrysia</taxon>
        <taxon>Tineoidea</taxon>
        <taxon>Psychidae</taxon>
        <taxon>Oiketicinae</taxon>
        <taxon>Eumeta</taxon>
    </lineage>
</organism>
<gene>
    <name evidence="2" type="ORF">EVAR_95851_1</name>
</gene>
<dbReference type="AlphaFoldDB" id="A0A4C1VML9"/>
<feature type="region of interest" description="Disordered" evidence="1">
    <location>
        <begin position="1"/>
        <end position="37"/>
    </location>
</feature>
<evidence type="ECO:0000313" key="3">
    <source>
        <dbReference type="Proteomes" id="UP000299102"/>
    </source>
</evidence>
<keyword evidence="3" id="KW-1185">Reference proteome</keyword>
<protein>
    <submittedName>
        <fullName evidence="2">Uncharacterized protein</fullName>
    </submittedName>
</protein>
<comment type="caution">
    <text evidence="2">The sequence shown here is derived from an EMBL/GenBank/DDBJ whole genome shotgun (WGS) entry which is preliminary data.</text>
</comment>
<evidence type="ECO:0000313" key="2">
    <source>
        <dbReference type="EMBL" id="GBP39399.1"/>
    </source>
</evidence>
<reference evidence="2 3" key="1">
    <citation type="journal article" date="2019" name="Commun. Biol.">
        <title>The bagworm genome reveals a unique fibroin gene that provides high tensile strength.</title>
        <authorList>
            <person name="Kono N."/>
            <person name="Nakamura H."/>
            <person name="Ohtoshi R."/>
            <person name="Tomita M."/>
            <person name="Numata K."/>
            <person name="Arakawa K."/>
        </authorList>
    </citation>
    <scope>NUCLEOTIDE SEQUENCE [LARGE SCALE GENOMIC DNA]</scope>
</reference>
<dbReference type="EMBL" id="BGZK01000365">
    <property type="protein sequence ID" value="GBP39399.1"/>
    <property type="molecule type" value="Genomic_DNA"/>
</dbReference>
<name>A0A4C1VML9_EUMVA</name>
<evidence type="ECO:0000256" key="1">
    <source>
        <dbReference type="SAM" id="MobiDB-lite"/>
    </source>
</evidence>
<sequence>MVTSVRHIANVGTHTSRAHVSPGETLTGGRAHEPRRGAIHENPFKGRFFLLRRTRLIVATDVSQIADLTKDVSCQGQALLRDLPCRSAPPDLALPRPVCGQPKLRSHRNSFERSENRALDRRRVTWSNPALRLAQQPTVVPTSWSRRAASWARCHRNSLIAFGVP</sequence>
<dbReference type="Proteomes" id="UP000299102">
    <property type="component" value="Unassembled WGS sequence"/>
</dbReference>